<keyword evidence="3" id="KW-1185">Reference proteome</keyword>
<dbReference type="RefSeq" id="WP_207973053.1">
    <property type="nucleotide sequence ID" value="NZ_CP071795.1"/>
</dbReference>
<name>A0ABX7T085_9FLAO</name>
<dbReference type="Proteomes" id="UP000663935">
    <property type="component" value="Chromosome"/>
</dbReference>
<feature type="domain" description="DUF6398" evidence="1">
    <location>
        <begin position="13"/>
        <end position="117"/>
    </location>
</feature>
<sequence length="166" mass="19325">MTKAQIKEREKQLLELTGAFCIQKINQEYLELCEKLIKKMARKREVPFKRGKLEIWASAVIYAIGSINFLFDKSFEPYVSSKQICEYFNTKQTTVSSKARIIKEMFDLWHFSPEFSTQSMEKTNPFNNVVFVDDLIVPLDSLSEEMQQMVLDARAKGDDISFTTIK</sequence>
<evidence type="ECO:0000259" key="1">
    <source>
        <dbReference type="Pfam" id="PF19935"/>
    </source>
</evidence>
<organism evidence="2 3">
    <name type="scientific">Polaribacter batillariae</name>
    <dbReference type="NCBI Taxonomy" id="2808900"/>
    <lineage>
        <taxon>Bacteria</taxon>
        <taxon>Pseudomonadati</taxon>
        <taxon>Bacteroidota</taxon>
        <taxon>Flavobacteriia</taxon>
        <taxon>Flavobacteriales</taxon>
        <taxon>Flavobacteriaceae</taxon>
    </lineage>
</organism>
<evidence type="ECO:0000313" key="2">
    <source>
        <dbReference type="EMBL" id="QTD38940.1"/>
    </source>
</evidence>
<evidence type="ECO:0000313" key="3">
    <source>
        <dbReference type="Proteomes" id="UP000663935"/>
    </source>
</evidence>
<dbReference type="Pfam" id="PF19935">
    <property type="entry name" value="DUF6398"/>
    <property type="match status" value="1"/>
</dbReference>
<gene>
    <name evidence="2" type="ORF">JL193_06715</name>
</gene>
<proteinExistence type="predicted"/>
<accession>A0ABX7T085</accession>
<reference evidence="2 3" key="1">
    <citation type="submission" date="2021-03" db="EMBL/GenBank/DDBJ databases">
        <title>Complete genome of Polaribacter_sp.G4M1.</title>
        <authorList>
            <person name="Jeong S.W."/>
            <person name="Bae J.W."/>
        </authorList>
    </citation>
    <scope>NUCLEOTIDE SEQUENCE [LARGE SCALE GENOMIC DNA]</scope>
    <source>
        <strain evidence="2 3">G4M1</strain>
    </source>
</reference>
<dbReference type="EMBL" id="CP071795">
    <property type="protein sequence ID" value="QTD38940.1"/>
    <property type="molecule type" value="Genomic_DNA"/>
</dbReference>
<dbReference type="InterPro" id="IPR045651">
    <property type="entry name" value="DUF6398"/>
</dbReference>
<protein>
    <recommendedName>
        <fullName evidence="1">DUF6398 domain-containing protein</fullName>
    </recommendedName>
</protein>